<evidence type="ECO:0000256" key="1">
    <source>
        <dbReference type="SAM" id="Coils"/>
    </source>
</evidence>
<keyword evidence="3" id="KW-1185">Reference proteome</keyword>
<proteinExistence type="predicted"/>
<evidence type="ECO:0000313" key="2">
    <source>
        <dbReference type="EMBL" id="KAL2821544.1"/>
    </source>
</evidence>
<feature type="coiled-coil region" evidence="1">
    <location>
        <begin position="369"/>
        <end position="403"/>
    </location>
</feature>
<sequence length="437" mass="48102">MTDPRVFEQQVNNILKFTGATQPEPEAVFILVLGATGSGKTSFVSKCSGDALEIGHDLSSCTSKLTITSFLHPSPTDPRIHKTIYLLDTPGFDDTSRSDSETLTHLSHYLAVAYVNRIYISGIILMHRIIDPRLSGTARLNLGMFKQMLGEAAYENVAVVTSMWTSLPVDLEIQREKELIQGGGILAKVINGGGRAFRWVGSDAEGSTAVPHSVIDHLLHQAHAGPVVLQIQSELVDENRELVDTSAGRFLADRQVLGLRKEYDAAIREIREGLPSTGLFNSQGKLGSLSQQEVQTQVDAEFADREKKLQENQAALSKTLLQMHHDEESRLEAQMQRIETDLNARIRKKQQYLDSLAINHSPIPDPAVVTSTELEILHLRREIQELRLEIEQKQASNDSIRHAFRGGMLFDTIGRVMGGAAATAIPALVAGSLCILM</sequence>
<dbReference type="CDD" id="cd00882">
    <property type="entry name" value="Ras_like_GTPase"/>
    <property type="match status" value="1"/>
</dbReference>
<keyword evidence="1" id="KW-0175">Coiled coil</keyword>
<evidence type="ECO:0008006" key="4">
    <source>
        <dbReference type="Google" id="ProtNLM"/>
    </source>
</evidence>
<dbReference type="Proteomes" id="UP001610334">
    <property type="component" value="Unassembled WGS sequence"/>
</dbReference>
<dbReference type="EMBL" id="JBFXLT010000004">
    <property type="protein sequence ID" value="KAL2821544.1"/>
    <property type="molecule type" value="Genomic_DNA"/>
</dbReference>
<accession>A0ABR4I1B7</accession>
<gene>
    <name evidence="2" type="ORF">BJX63DRAFT_427540</name>
</gene>
<protein>
    <recommendedName>
        <fullName evidence="4">G domain-containing protein</fullName>
    </recommendedName>
</protein>
<name>A0ABR4I1B7_9EURO</name>
<organism evidence="2 3">
    <name type="scientific">Aspergillus granulosus</name>
    <dbReference type="NCBI Taxonomy" id="176169"/>
    <lineage>
        <taxon>Eukaryota</taxon>
        <taxon>Fungi</taxon>
        <taxon>Dikarya</taxon>
        <taxon>Ascomycota</taxon>
        <taxon>Pezizomycotina</taxon>
        <taxon>Eurotiomycetes</taxon>
        <taxon>Eurotiomycetidae</taxon>
        <taxon>Eurotiales</taxon>
        <taxon>Aspergillaceae</taxon>
        <taxon>Aspergillus</taxon>
        <taxon>Aspergillus subgen. Nidulantes</taxon>
    </lineage>
</organism>
<dbReference type="SUPFAM" id="SSF52540">
    <property type="entry name" value="P-loop containing nucleoside triphosphate hydrolases"/>
    <property type="match status" value="1"/>
</dbReference>
<comment type="caution">
    <text evidence="2">The sequence shown here is derived from an EMBL/GenBank/DDBJ whole genome shotgun (WGS) entry which is preliminary data.</text>
</comment>
<dbReference type="InterPro" id="IPR027417">
    <property type="entry name" value="P-loop_NTPase"/>
</dbReference>
<evidence type="ECO:0000313" key="3">
    <source>
        <dbReference type="Proteomes" id="UP001610334"/>
    </source>
</evidence>
<reference evidence="2 3" key="1">
    <citation type="submission" date="2024-07" db="EMBL/GenBank/DDBJ databases">
        <title>Section-level genome sequencing and comparative genomics of Aspergillus sections Usti and Cavernicolus.</title>
        <authorList>
            <consortium name="Lawrence Berkeley National Laboratory"/>
            <person name="Nybo J.L."/>
            <person name="Vesth T.C."/>
            <person name="Theobald S."/>
            <person name="Frisvad J.C."/>
            <person name="Larsen T.O."/>
            <person name="Kjaerboelling I."/>
            <person name="Rothschild-Mancinelli K."/>
            <person name="Lyhne E.K."/>
            <person name="Kogle M.E."/>
            <person name="Barry K."/>
            <person name="Clum A."/>
            <person name="Na H."/>
            <person name="Ledsgaard L."/>
            <person name="Lin J."/>
            <person name="Lipzen A."/>
            <person name="Kuo A."/>
            <person name="Riley R."/>
            <person name="Mondo S."/>
            <person name="Labutti K."/>
            <person name="Haridas S."/>
            <person name="Pangalinan J."/>
            <person name="Salamov A.A."/>
            <person name="Simmons B.A."/>
            <person name="Magnuson J.K."/>
            <person name="Chen J."/>
            <person name="Drula E."/>
            <person name="Henrissat B."/>
            <person name="Wiebenga A."/>
            <person name="Lubbers R.J."/>
            <person name="Gomes A.C."/>
            <person name="Makela M.R."/>
            <person name="Stajich J."/>
            <person name="Grigoriev I.V."/>
            <person name="Mortensen U.H."/>
            <person name="De Vries R.P."/>
            <person name="Baker S.E."/>
            <person name="Andersen M.R."/>
        </authorList>
    </citation>
    <scope>NUCLEOTIDE SEQUENCE [LARGE SCALE GENOMIC DNA]</scope>
    <source>
        <strain evidence="2 3">CBS 588.65</strain>
    </source>
</reference>
<dbReference type="Gene3D" id="3.40.50.300">
    <property type="entry name" value="P-loop containing nucleotide triphosphate hydrolases"/>
    <property type="match status" value="1"/>
</dbReference>